<dbReference type="EMBL" id="WIXE01001254">
    <property type="protein sequence ID" value="KAK5985855.1"/>
    <property type="molecule type" value="Genomic_DNA"/>
</dbReference>
<evidence type="ECO:0000313" key="2">
    <source>
        <dbReference type="Proteomes" id="UP001331761"/>
    </source>
</evidence>
<accession>A0AAN8G895</accession>
<comment type="caution">
    <text evidence="1">The sequence shown here is derived from an EMBL/GenBank/DDBJ whole genome shotgun (WGS) entry which is preliminary data.</text>
</comment>
<dbReference type="AlphaFoldDB" id="A0AAN8G895"/>
<dbReference type="Proteomes" id="UP001331761">
    <property type="component" value="Unassembled WGS sequence"/>
</dbReference>
<proteinExistence type="predicted"/>
<sequence>MYGQEPSTVRVVKETIVSAIARAFHPVSKKFNAFETIRAAGSVSAPDIFHEIAAGQIVPTAMAVITSRFAHRMIEQLDLQSFTPAQHTVGTIGSSHAEWTVVHHLNTALTLDDNHLNQPLDQTTDIQDHHRALEG</sequence>
<name>A0AAN8G895_TRICO</name>
<evidence type="ECO:0000313" key="1">
    <source>
        <dbReference type="EMBL" id="KAK5985855.1"/>
    </source>
</evidence>
<keyword evidence="2" id="KW-1185">Reference proteome</keyword>
<organism evidence="1 2">
    <name type="scientific">Trichostrongylus colubriformis</name>
    <name type="common">Black scour worm</name>
    <dbReference type="NCBI Taxonomy" id="6319"/>
    <lineage>
        <taxon>Eukaryota</taxon>
        <taxon>Metazoa</taxon>
        <taxon>Ecdysozoa</taxon>
        <taxon>Nematoda</taxon>
        <taxon>Chromadorea</taxon>
        <taxon>Rhabditida</taxon>
        <taxon>Rhabditina</taxon>
        <taxon>Rhabditomorpha</taxon>
        <taxon>Strongyloidea</taxon>
        <taxon>Trichostrongylidae</taxon>
        <taxon>Trichostrongylus</taxon>
    </lineage>
</organism>
<protein>
    <submittedName>
        <fullName evidence="1">Uncharacterized protein</fullName>
    </submittedName>
</protein>
<reference evidence="1 2" key="1">
    <citation type="submission" date="2019-10" db="EMBL/GenBank/DDBJ databases">
        <title>Assembly and Annotation for the nematode Trichostrongylus colubriformis.</title>
        <authorList>
            <person name="Martin J."/>
        </authorList>
    </citation>
    <scope>NUCLEOTIDE SEQUENCE [LARGE SCALE GENOMIC DNA]</scope>
    <source>
        <strain evidence="1">G859</strain>
        <tissue evidence="1">Whole worm</tissue>
    </source>
</reference>
<gene>
    <name evidence="1" type="ORF">GCK32_019109</name>
</gene>